<dbReference type="Pfam" id="PF01882">
    <property type="entry name" value="DUF58"/>
    <property type="match status" value="1"/>
</dbReference>
<sequence>MDPAWKKYFDPPTLAELAGLGLRRSQLFDGGPLAGAHRSSRHGHSVEFAEHRPYVPGDDLRSVDWKIYGRTDRYFLRNREDETTLVCHLLLDATGSMTFAGLDAALAGKSSDGENKFDYAARVAASIGFITIDAQDQCSLSILGGQGWDLPVGSGEPQLQALAESLSRSAPEGELRIGGLIRQTLPQLERRGVVVVVSDLLDDVDELDLAVRQVHAAGHDLLLVQVLHPQERKLPVRGVTRFEGMEGEPPIEVQAEAYADAYQQALQQFDESVQQLCRDSGTHLLSMTSDQPLGKTLAAGLHQFYG</sequence>
<dbReference type="EMBL" id="CP042914">
    <property type="protein sequence ID" value="QEG43223.1"/>
    <property type="molecule type" value="Genomic_DNA"/>
</dbReference>
<proteinExistence type="predicted"/>
<dbReference type="InterPro" id="IPR002881">
    <property type="entry name" value="DUF58"/>
</dbReference>
<evidence type="ECO:0000313" key="2">
    <source>
        <dbReference type="EMBL" id="QEG43223.1"/>
    </source>
</evidence>
<reference evidence="2 3" key="1">
    <citation type="submission" date="2019-08" db="EMBL/GenBank/DDBJ databases">
        <title>Deep-cultivation of Planctomycetes and their phenomic and genomic characterization uncovers novel biology.</title>
        <authorList>
            <person name="Wiegand S."/>
            <person name="Jogler M."/>
            <person name="Boedeker C."/>
            <person name="Pinto D."/>
            <person name="Vollmers J."/>
            <person name="Rivas-Marin E."/>
            <person name="Kohn T."/>
            <person name="Peeters S.H."/>
            <person name="Heuer A."/>
            <person name="Rast P."/>
            <person name="Oberbeckmann S."/>
            <person name="Bunk B."/>
            <person name="Jeske O."/>
            <person name="Meyerdierks A."/>
            <person name="Storesund J.E."/>
            <person name="Kallscheuer N."/>
            <person name="Luecker S."/>
            <person name="Lage O.M."/>
            <person name="Pohl T."/>
            <person name="Merkel B.J."/>
            <person name="Hornburger P."/>
            <person name="Mueller R.-W."/>
            <person name="Bruemmer F."/>
            <person name="Labrenz M."/>
            <person name="Spormann A.M."/>
            <person name="Op den Camp H."/>
            <person name="Overmann J."/>
            <person name="Amann R."/>
            <person name="Jetten M.S.M."/>
            <person name="Mascher T."/>
            <person name="Medema M.H."/>
            <person name="Devos D.P."/>
            <person name="Kaster A.-K."/>
            <person name="Ovreas L."/>
            <person name="Rohde M."/>
            <person name="Galperin M.Y."/>
            <person name="Jogler C."/>
        </authorList>
    </citation>
    <scope>NUCLEOTIDE SEQUENCE [LARGE SCALE GENOMIC DNA]</scope>
    <source>
        <strain evidence="2 3">UC8</strain>
    </source>
</reference>
<gene>
    <name evidence="2" type="ORF">UC8_52690</name>
</gene>
<dbReference type="RefSeq" id="WP_068131252.1">
    <property type="nucleotide sequence ID" value="NZ_CP042914.1"/>
</dbReference>
<dbReference type="Proteomes" id="UP000325286">
    <property type="component" value="Chromosome"/>
</dbReference>
<dbReference type="KEGG" id="rul:UC8_52690"/>
<keyword evidence="3" id="KW-1185">Reference proteome</keyword>
<dbReference type="Gene3D" id="3.40.50.410">
    <property type="entry name" value="von Willebrand factor, type A domain"/>
    <property type="match status" value="1"/>
</dbReference>
<dbReference type="SUPFAM" id="SSF53300">
    <property type="entry name" value="vWA-like"/>
    <property type="match status" value="1"/>
</dbReference>
<feature type="domain" description="DUF58" evidence="1">
    <location>
        <begin position="50"/>
        <end position="265"/>
    </location>
</feature>
<accession>A0A5B9R914</accession>
<protein>
    <recommendedName>
        <fullName evidence="1">DUF58 domain-containing protein</fullName>
    </recommendedName>
</protein>
<organism evidence="2 3">
    <name type="scientific">Roseimaritima ulvae</name>
    <dbReference type="NCBI Taxonomy" id="980254"/>
    <lineage>
        <taxon>Bacteria</taxon>
        <taxon>Pseudomonadati</taxon>
        <taxon>Planctomycetota</taxon>
        <taxon>Planctomycetia</taxon>
        <taxon>Pirellulales</taxon>
        <taxon>Pirellulaceae</taxon>
        <taxon>Roseimaritima</taxon>
    </lineage>
</organism>
<dbReference type="InterPro" id="IPR036465">
    <property type="entry name" value="vWFA_dom_sf"/>
</dbReference>
<name>A0A5B9R914_9BACT</name>
<evidence type="ECO:0000313" key="3">
    <source>
        <dbReference type="Proteomes" id="UP000325286"/>
    </source>
</evidence>
<evidence type="ECO:0000259" key="1">
    <source>
        <dbReference type="Pfam" id="PF01882"/>
    </source>
</evidence>
<dbReference type="PANTHER" id="PTHR33608:SF7">
    <property type="entry name" value="DUF58 DOMAIN-CONTAINING PROTEIN"/>
    <property type="match status" value="1"/>
</dbReference>
<dbReference type="PANTHER" id="PTHR33608">
    <property type="entry name" value="BLL2464 PROTEIN"/>
    <property type="match status" value="1"/>
</dbReference>
<dbReference type="OrthoDB" id="9778037at2"/>
<dbReference type="AlphaFoldDB" id="A0A5B9R914"/>